<protein>
    <submittedName>
        <fullName evidence="1">Uncharacterized protein</fullName>
    </submittedName>
</protein>
<dbReference type="AlphaFoldDB" id="F8B1D1"/>
<sequence>MFLAFVEGFDGEAELLFELVVGFVVEVGDAAVDAQDGLGDAEFVFAGGEFIVDEGAGEVGFAVVASGEVDSGFAVFVLGWSGRVRYWSRISWKALRGRVRMVVAVAAVVYCQVLSEPVRVSSPK</sequence>
<gene>
    <name evidence="1" type="ordered locus">FsymDg_2421</name>
</gene>
<evidence type="ECO:0000313" key="1">
    <source>
        <dbReference type="EMBL" id="AEH09800.1"/>
    </source>
</evidence>
<keyword evidence="2" id="KW-1185">Reference proteome</keyword>
<dbReference type="HOGENOM" id="CLU_2000550_0_0_11"/>
<reference evidence="1 2" key="1">
    <citation type="submission" date="2011-05" db="EMBL/GenBank/DDBJ databases">
        <title>Complete sequence of chromosome of Frankia symbiont of Datisca glomerata.</title>
        <authorList>
            <consortium name="US DOE Joint Genome Institute"/>
            <person name="Lucas S."/>
            <person name="Han J."/>
            <person name="Lapidus A."/>
            <person name="Cheng J.-F."/>
            <person name="Goodwin L."/>
            <person name="Pitluck S."/>
            <person name="Peters L."/>
            <person name="Mikhailova N."/>
            <person name="Chertkov O."/>
            <person name="Teshima H."/>
            <person name="Han C."/>
            <person name="Tapia R."/>
            <person name="Land M."/>
            <person name="Hauser L."/>
            <person name="Kyrpides N."/>
            <person name="Ivanova N."/>
            <person name="Pagani I."/>
            <person name="Berry A."/>
            <person name="Pawlowski K."/>
            <person name="Persson T."/>
            <person name="Vanden Heuvel B."/>
            <person name="Benson D."/>
            <person name="Woyke T."/>
        </authorList>
    </citation>
    <scope>NUCLEOTIDE SEQUENCE [LARGE SCALE GENOMIC DNA]</scope>
    <source>
        <strain evidence="2">4085684</strain>
    </source>
</reference>
<dbReference type="KEGG" id="fsy:FsymDg_2421"/>
<dbReference type="Proteomes" id="UP000001549">
    <property type="component" value="Chromosome"/>
</dbReference>
<organism evidence="1 2">
    <name type="scientific">Candidatus Protofrankia datiscae</name>
    <dbReference type="NCBI Taxonomy" id="2716812"/>
    <lineage>
        <taxon>Bacteria</taxon>
        <taxon>Bacillati</taxon>
        <taxon>Actinomycetota</taxon>
        <taxon>Actinomycetes</taxon>
        <taxon>Frankiales</taxon>
        <taxon>Frankiaceae</taxon>
        <taxon>Protofrankia</taxon>
    </lineage>
</organism>
<evidence type="ECO:0000313" key="2">
    <source>
        <dbReference type="Proteomes" id="UP000001549"/>
    </source>
</evidence>
<dbReference type="EMBL" id="CP002801">
    <property type="protein sequence ID" value="AEH09800.1"/>
    <property type="molecule type" value="Genomic_DNA"/>
</dbReference>
<proteinExistence type="predicted"/>
<name>F8B1D1_9ACTN</name>
<accession>F8B1D1</accession>